<evidence type="ECO:0000259" key="4">
    <source>
        <dbReference type="PROSITE" id="PS50956"/>
    </source>
</evidence>
<name>A0ABV7GK87_9RHOB</name>
<dbReference type="Gene3D" id="1.10.10.10">
    <property type="entry name" value="Winged helix-like DNA-binding domain superfamily/Winged helix DNA-binding domain"/>
    <property type="match status" value="1"/>
</dbReference>
<dbReference type="CDD" id="cd00090">
    <property type="entry name" value="HTH_ARSR"/>
    <property type="match status" value="1"/>
</dbReference>
<dbReference type="PROSITE" id="PS50956">
    <property type="entry name" value="HTH_ASNC_2"/>
    <property type="match status" value="1"/>
</dbReference>
<dbReference type="InterPro" id="IPR036388">
    <property type="entry name" value="WH-like_DNA-bd_sf"/>
</dbReference>
<dbReference type="PANTHER" id="PTHR30154:SF17">
    <property type="entry name" value="DNA-BINDING TRANSCRIPTIONAL ACTIVATOR DECR"/>
    <property type="match status" value="1"/>
</dbReference>
<dbReference type="InterPro" id="IPR011008">
    <property type="entry name" value="Dimeric_a/b-barrel"/>
</dbReference>
<dbReference type="Pfam" id="PF01037">
    <property type="entry name" value="AsnC_trans_reg"/>
    <property type="match status" value="1"/>
</dbReference>
<dbReference type="InterPro" id="IPR011991">
    <property type="entry name" value="ArsR-like_HTH"/>
</dbReference>
<evidence type="ECO:0000313" key="6">
    <source>
        <dbReference type="Proteomes" id="UP001595632"/>
    </source>
</evidence>
<dbReference type="PANTHER" id="PTHR30154">
    <property type="entry name" value="LEUCINE-RESPONSIVE REGULATORY PROTEIN"/>
    <property type="match status" value="1"/>
</dbReference>
<dbReference type="InterPro" id="IPR036390">
    <property type="entry name" value="WH_DNA-bd_sf"/>
</dbReference>
<organism evidence="5 6">
    <name type="scientific">Psychromarinibacter halotolerans</name>
    <dbReference type="NCBI Taxonomy" id="1775175"/>
    <lineage>
        <taxon>Bacteria</taxon>
        <taxon>Pseudomonadati</taxon>
        <taxon>Pseudomonadota</taxon>
        <taxon>Alphaproteobacteria</taxon>
        <taxon>Rhodobacterales</taxon>
        <taxon>Paracoccaceae</taxon>
        <taxon>Psychromarinibacter</taxon>
    </lineage>
</organism>
<keyword evidence="1" id="KW-0805">Transcription regulation</keyword>
<dbReference type="InterPro" id="IPR019887">
    <property type="entry name" value="Tscrpt_reg_AsnC/Lrp_C"/>
</dbReference>
<dbReference type="Proteomes" id="UP001595632">
    <property type="component" value="Unassembled WGS sequence"/>
</dbReference>
<dbReference type="SMART" id="SM00344">
    <property type="entry name" value="HTH_ASNC"/>
    <property type="match status" value="1"/>
</dbReference>
<dbReference type="InterPro" id="IPR019888">
    <property type="entry name" value="Tscrpt_reg_AsnC-like"/>
</dbReference>
<dbReference type="InterPro" id="IPR000485">
    <property type="entry name" value="AsnC-type_HTH_dom"/>
</dbReference>
<evidence type="ECO:0000313" key="5">
    <source>
        <dbReference type="EMBL" id="MFC3141088.1"/>
    </source>
</evidence>
<evidence type="ECO:0000256" key="3">
    <source>
        <dbReference type="ARBA" id="ARBA00023163"/>
    </source>
</evidence>
<dbReference type="PRINTS" id="PR00033">
    <property type="entry name" value="HTHASNC"/>
</dbReference>
<comment type="caution">
    <text evidence="5">The sequence shown here is derived from an EMBL/GenBank/DDBJ whole genome shotgun (WGS) entry which is preliminary data.</text>
</comment>
<proteinExistence type="predicted"/>
<dbReference type="RefSeq" id="WP_379559725.1">
    <property type="nucleotide sequence ID" value="NZ_JBHRTB010000001.1"/>
</dbReference>
<evidence type="ECO:0000256" key="2">
    <source>
        <dbReference type="ARBA" id="ARBA00023125"/>
    </source>
</evidence>
<dbReference type="SUPFAM" id="SSF54909">
    <property type="entry name" value="Dimeric alpha+beta barrel"/>
    <property type="match status" value="1"/>
</dbReference>
<feature type="domain" description="HTH asnC-type" evidence="4">
    <location>
        <begin position="2"/>
        <end position="63"/>
    </location>
</feature>
<reference evidence="6" key="1">
    <citation type="journal article" date="2019" name="Int. J. Syst. Evol. Microbiol.">
        <title>The Global Catalogue of Microorganisms (GCM) 10K type strain sequencing project: providing services to taxonomists for standard genome sequencing and annotation.</title>
        <authorList>
            <consortium name="The Broad Institute Genomics Platform"/>
            <consortium name="The Broad Institute Genome Sequencing Center for Infectious Disease"/>
            <person name="Wu L."/>
            <person name="Ma J."/>
        </authorList>
    </citation>
    <scope>NUCLEOTIDE SEQUENCE [LARGE SCALE GENOMIC DNA]</scope>
    <source>
        <strain evidence="6">KCTC 52366</strain>
    </source>
</reference>
<evidence type="ECO:0000256" key="1">
    <source>
        <dbReference type="ARBA" id="ARBA00023015"/>
    </source>
</evidence>
<keyword evidence="3" id="KW-0804">Transcription</keyword>
<dbReference type="Pfam" id="PF13412">
    <property type="entry name" value="HTH_24"/>
    <property type="match status" value="1"/>
</dbReference>
<accession>A0ABV7GK87</accession>
<keyword evidence="2" id="KW-0238">DNA-binding</keyword>
<dbReference type="EMBL" id="JBHRTB010000001">
    <property type="protein sequence ID" value="MFC3141088.1"/>
    <property type="molecule type" value="Genomic_DNA"/>
</dbReference>
<dbReference type="Gene3D" id="3.30.70.920">
    <property type="match status" value="1"/>
</dbReference>
<dbReference type="SUPFAM" id="SSF46785">
    <property type="entry name" value="Winged helix' DNA-binding domain"/>
    <property type="match status" value="1"/>
</dbReference>
<keyword evidence="6" id="KW-1185">Reference proteome</keyword>
<sequence>MIDERDRKLLALLQEDAELPVNDLAERVSLSVSACWRRIRRLTDEGYISRRVAVLDRRKMQVPTTIYVQIRTSDHSASWLESFRAAVADIPEIVEAYRLAGNIDYLLKVIVPDIEQWDIIYKRLVSRVNFFDVSSYISMEELKATGTIPVNYV</sequence>
<protein>
    <submittedName>
        <fullName evidence="5">Lrp/AsnC family transcriptional regulator</fullName>
    </submittedName>
</protein>
<gene>
    <name evidence="5" type="ORF">ACFOGP_00090</name>
</gene>